<evidence type="ECO:0000313" key="3">
    <source>
        <dbReference type="Proteomes" id="UP000325713"/>
    </source>
</evidence>
<dbReference type="SUPFAM" id="SSF103481">
    <property type="entry name" value="Multidrug resistance efflux transporter EmrE"/>
    <property type="match status" value="2"/>
</dbReference>
<name>A0A5J6Q0I3_9NEIS</name>
<evidence type="ECO:0000313" key="2">
    <source>
        <dbReference type="EMBL" id="QEY26537.1"/>
    </source>
</evidence>
<dbReference type="EMBL" id="CP031700">
    <property type="protein sequence ID" value="QEY26537.1"/>
    <property type="molecule type" value="Genomic_DNA"/>
</dbReference>
<feature type="transmembrane region" description="Helical" evidence="1">
    <location>
        <begin position="201"/>
        <end position="224"/>
    </location>
</feature>
<feature type="transmembrane region" description="Helical" evidence="1">
    <location>
        <begin position="236"/>
        <end position="257"/>
    </location>
</feature>
<gene>
    <name evidence="2" type="ORF">D0T92_08335</name>
</gene>
<organism evidence="2 3">
    <name type="scientific">Neisseria zalophi</name>
    <dbReference type="NCBI Taxonomy" id="640030"/>
    <lineage>
        <taxon>Bacteria</taxon>
        <taxon>Pseudomonadati</taxon>
        <taxon>Pseudomonadota</taxon>
        <taxon>Betaproteobacteria</taxon>
        <taxon>Neisseriales</taxon>
        <taxon>Neisseriaceae</taxon>
        <taxon>Neisseria</taxon>
    </lineage>
</organism>
<feature type="transmembrane region" description="Helical" evidence="1">
    <location>
        <begin position="33"/>
        <end position="49"/>
    </location>
</feature>
<evidence type="ECO:0000256" key="1">
    <source>
        <dbReference type="SAM" id="Phobius"/>
    </source>
</evidence>
<reference evidence="2 3" key="1">
    <citation type="submission" date="2018-08" db="EMBL/GenBank/DDBJ databases">
        <title>Neisseria zalophi ATCC BAA-2455 complete genome.</title>
        <authorList>
            <person name="Veseli I.A."/>
            <person name="Buttler R."/>
            <person name="Mascarenhas dos Santos A.C."/>
            <person name="Pombert J.-F."/>
        </authorList>
    </citation>
    <scope>NUCLEOTIDE SEQUENCE [LARGE SCALE GENOMIC DNA]</scope>
    <source>
        <strain evidence="2 3">ATCC BAA-2455</strain>
    </source>
</reference>
<feature type="transmembrane region" description="Helical" evidence="1">
    <location>
        <begin position="61"/>
        <end position="80"/>
    </location>
</feature>
<feature type="transmembrane region" description="Helical" evidence="1">
    <location>
        <begin position="177"/>
        <end position="195"/>
    </location>
</feature>
<dbReference type="AlphaFoldDB" id="A0A5J6Q0I3"/>
<sequence>MIYLIASICFSVAVSVLLKIARSKSIDIEQAVATNYIVAVALCMLLLKPNLQAWQAYMPTWWLFAALGVLLPSVFIIMGRAVEHAGIVKSDAAQRLSLFLPIAASFLIFGEQLSQGRLIGLALAFTALVCLLWKAPSGSKKKSGGSVVLWLIGVWCGYGVIDILFKQLAKNGAAFSANLLIVFCLAGILMFGYLFAKSVKWTAAGILGGLILGVLNFANIYTYVRAHQVMSDNPTLVFAGMNIGVIVSGTLIGAWFFKEKISNVNAAGIAVAICALACLFYWHIISGWLGL</sequence>
<feature type="transmembrane region" description="Helical" evidence="1">
    <location>
        <begin position="147"/>
        <end position="165"/>
    </location>
</feature>
<feature type="transmembrane region" description="Helical" evidence="1">
    <location>
        <begin position="92"/>
        <end position="109"/>
    </location>
</feature>
<dbReference type="Proteomes" id="UP000325713">
    <property type="component" value="Chromosome"/>
</dbReference>
<dbReference type="KEGG" id="nzl:D0T92_08335"/>
<keyword evidence="3" id="KW-1185">Reference proteome</keyword>
<proteinExistence type="predicted"/>
<keyword evidence="1" id="KW-0472">Membrane</keyword>
<dbReference type="InterPro" id="IPR037185">
    <property type="entry name" value="EmrE-like"/>
</dbReference>
<accession>A0A5J6Q0I3</accession>
<keyword evidence="1" id="KW-1133">Transmembrane helix</keyword>
<dbReference type="OrthoDB" id="1524053at2"/>
<feature type="transmembrane region" description="Helical" evidence="1">
    <location>
        <begin position="116"/>
        <end position="135"/>
    </location>
</feature>
<feature type="transmembrane region" description="Helical" evidence="1">
    <location>
        <begin position="269"/>
        <end position="289"/>
    </location>
</feature>
<dbReference type="RefSeq" id="WP_151051901.1">
    <property type="nucleotide sequence ID" value="NZ_CP031700.1"/>
</dbReference>
<protein>
    <submittedName>
        <fullName evidence="2">DMT family transporter</fullName>
    </submittedName>
</protein>
<keyword evidence="1" id="KW-0812">Transmembrane</keyword>